<accession>A0A5C3LWP5</accession>
<proteinExistence type="inferred from homology"/>
<dbReference type="STRING" id="68775.A0A5C3LWP5"/>
<evidence type="ECO:0000256" key="4">
    <source>
        <dbReference type="ARBA" id="ARBA00023157"/>
    </source>
</evidence>
<dbReference type="AlphaFoldDB" id="A0A5C3LWP5"/>
<protein>
    <submittedName>
        <fullName evidence="5">Uncharacterized protein</fullName>
    </submittedName>
</protein>
<dbReference type="PANTHER" id="PTHR11245:SF6">
    <property type="entry name" value="DUF19 DOMAIN-CONTAINING PROTEIN"/>
    <property type="match status" value="1"/>
</dbReference>
<dbReference type="Proteomes" id="UP000308652">
    <property type="component" value="Unassembled WGS sequence"/>
</dbReference>
<dbReference type="GO" id="GO:0005615">
    <property type="term" value="C:extracellular space"/>
    <property type="evidence" value="ECO:0007669"/>
    <property type="project" value="TreeGrafter"/>
</dbReference>
<keyword evidence="3" id="KW-0372">Hormone</keyword>
<evidence type="ECO:0000313" key="6">
    <source>
        <dbReference type="Proteomes" id="UP000308652"/>
    </source>
</evidence>
<dbReference type="GO" id="GO:0005179">
    <property type="term" value="F:hormone activity"/>
    <property type="evidence" value="ECO:0007669"/>
    <property type="project" value="UniProtKB-KW"/>
</dbReference>
<dbReference type="PANTHER" id="PTHR11245">
    <property type="entry name" value="STANNIOCALCIN"/>
    <property type="match status" value="1"/>
</dbReference>
<dbReference type="GO" id="GO:0006874">
    <property type="term" value="P:intracellular calcium ion homeostasis"/>
    <property type="evidence" value="ECO:0007669"/>
    <property type="project" value="TreeGrafter"/>
</dbReference>
<dbReference type="EMBL" id="ML213608">
    <property type="protein sequence ID" value="TFK37400.1"/>
    <property type="molecule type" value="Genomic_DNA"/>
</dbReference>
<dbReference type="Pfam" id="PF03298">
    <property type="entry name" value="Stanniocalcin"/>
    <property type="match status" value="1"/>
</dbReference>
<comment type="similarity">
    <text evidence="1">Belongs to the stanniocalcin family.</text>
</comment>
<evidence type="ECO:0000313" key="5">
    <source>
        <dbReference type="EMBL" id="TFK37400.1"/>
    </source>
</evidence>
<name>A0A5C3LWP5_9AGAR</name>
<sequence length="158" mass="17498">MIMNAMYCADPPRDQCSFYTDCLEARYHCGSSGYPIGYGLTYCQMFSIERNKLSSRGQEWMLDTMQCLQRALIPEATGSITAAKSCETLNDKAFASHPACYVNDGVCTLPLTDWIAIVEIVQIPTLFGSWEASLATVETGGGCAEFYAFLITQIHILF</sequence>
<dbReference type="OrthoDB" id="2251794at2759"/>
<keyword evidence="4" id="KW-1015">Disulfide bond</keyword>
<gene>
    <name evidence="5" type="ORF">BDQ12DRAFT_699122</name>
</gene>
<reference evidence="5 6" key="1">
    <citation type="journal article" date="2019" name="Nat. Ecol. Evol.">
        <title>Megaphylogeny resolves global patterns of mushroom evolution.</title>
        <authorList>
            <person name="Varga T."/>
            <person name="Krizsan K."/>
            <person name="Foldi C."/>
            <person name="Dima B."/>
            <person name="Sanchez-Garcia M."/>
            <person name="Sanchez-Ramirez S."/>
            <person name="Szollosi G.J."/>
            <person name="Szarkandi J.G."/>
            <person name="Papp V."/>
            <person name="Albert L."/>
            <person name="Andreopoulos W."/>
            <person name="Angelini C."/>
            <person name="Antonin V."/>
            <person name="Barry K.W."/>
            <person name="Bougher N.L."/>
            <person name="Buchanan P."/>
            <person name="Buyck B."/>
            <person name="Bense V."/>
            <person name="Catcheside P."/>
            <person name="Chovatia M."/>
            <person name="Cooper J."/>
            <person name="Damon W."/>
            <person name="Desjardin D."/>
            <person name="Finy P."/>
            <person name="Geml J."/>
            <person name="Haridas S."/>
            <person name="Hughes K."/>
            <person name="Justo A."/>
            <person name="Karasinski D."/>
            <person name="Kautmanova I."/>
            <person name="Kiss B."/>
            <person name="Kocsube S."/>
            <person name="Kotiranta H."/>
            <person name="LaButti K.M."/>
            <person name="Lechner B.E."/>
            <person name="Liimatainen K."/>
            <person name="Lipzen A."/>
            <person name="Lukacs Z."/>
            <person name="Mihaltcheva S."/>
            <person name="Morgado L.N."/>
            <person name="Niskanen T."/>
            <person name="Noordeloos M.E."/>
            <person name="Ohm R.A."/>
            <person name="Ortiz-Santana B."/>
            <person name="Ovrebo C."/>
            <person name="Racz N."/>
            <person name="Riley R."/>
            <person name="Savchenko A."/>
            <person name="Shiryaev A."/>
            <person name="Soop K."/>
            <person name="Spirin V."/>
            <person name="Szebenyi C."/>
            <person name="Tomsovsky M."/>
            <person name="Tulloss R.E."/>
            <person name="Uehling J."/>
            <person name="Grigoriev I.V."/>
            <person name="Vagvolgyi C."/>
            <person name="Papp T."/>
            <person name="Martin F.M."/>
            <person name="Miettinen O."/>
            <person name="Hibbett D.S."/>
            <person name="Nagy L.G."/>
        </authorList>
    </citation>
    <scope>NUCLEOTIDE SEQUENCE [LARGE SCALE GENOMIC DNA]</scope>
    <source>
        <strain evidence="5 6">CBS 166.37</strain>
    </source>
</reference>
<organism evidence="5 6">
    <name type="scientific">Crucibulum laeve</name>
    <dbReference type="NCBI Taxonomy" id="68775"/>
    <lineage>
        <taxon>Eukaryota</taxon>
        <taxon>Fungi</taxon>
        <taxon>Dikarya</taxon>
        <taxon>Basidiomycota</taxon>
        <taxon>Agaricomycotina</taxon>
        <taxon>Agaricomycetes</taxon>
        <taxon>Agaricomycetidae</taxon>
        <taxon>Agaricales</taxon>
        <taxon>Agaricineae</taxon>
        <taxon>Nidulariaceae</taxon>
        <taxon>Crucibulum</taxon>
    </lineage>
</organism>
<evidence type="ECO:0000256" key="2">
    <source>
        <dbReference type="ARBA" id="ARBA00011748"/>
    </source>
</evidence>
<comment type="subunit">
    <text evidence="2">Homodimer; disulfide-linked.</text>
</comment>
<dbReference type="InterPro" id="IPR004978">
    <property type="entry name" value="Stanniocalcin"/>
</dbReference>
<evidence type="ECO:0000256" key="3">
    <source>
        <dbReference type="ARBA" id="ARBA00022702"/>
    </source>
</evidence>
<keyword evidence="6" id="KW-1185">Reference proteome</keyword>
<evidence type="ECO:0000256" key="1">
    <source>
        <dbReference type="ARBA" id="ARBA00008693"/>
    </source>
</evidence>